<dbReference type="Proteomes" id="UP001183809">
    <property type="component" value="Unassembled WGS sequence"/>
</dbReference>
<proteinExistence type="predicted"/>
<keyword evidence="4" id="KW-1185">Reference proteome</keyword>
<sequence>MVDPFDDTYRRQMNRQLTIQESRHKLTPDICHGMRGQQAYRARQDDQLGALGLVLNAAVLWTTRYLDAALTALQALLAEQRDHPVPDEDVALLSPLKHANRNVPGRYGFRASTPVSGAPRSPRAPAADEDESAVG</sequence>
<feature type="domain" description="Tn3 transposase DDE" evidence="2">
    <location>
        <begin position="6"/>
        <end position="107"/>
    </location>
</feature>
<name>A0ABU2U8B8_9ACTN</name>
<dbReference type="InterPro" id="IPR002513">
    <property type="entry name" value="Tn3_Tnp_DDE_dom"/>
</dbReference>
<dbReference type="Pfam" id="PF01526">
    <property type="entry name" value="DDE_Tnp_Tn3"/>
    <property type="match status" value="1"/>
</dbReference>
<organism evidence="3 4">
    <name type="scientific">Streptomyces gibsoniae</name>
    <dbReference type="NCBI Taxonomy" id="3075529"/>
    <lineage>
        <taxon>Bacteria</taxon>
        <taxon>Bacillati</taxon>
        <taxon>Actinomycetota</taxon>
        <taxon>Actinomycetes</taxon>
        <taxon>Kitasatosporales</taxon>
        <taxon>Streptomycetaceae</taxon>
        <taxon>Streptomyces</taxon>
    </lineage>
</organism>
<feature type="region of interest" description="Disordered" evidence="1">
    <location>
        <begin position="103"/>
        <end position="135"/>
    </location>
</feature>
<evidence type="ECO:0000259" key="2">
    <source>
        <dbReference type="Pfam" id="PF01526"/>
    </source>
</evidence>
<evidence type="ECO:0000313" key="3">
    <source>
        <dbReference type="EMBL" id="MDT0469276.1"/>
    </source>
</evidence>
<evidence type="ECO:0000256" key="1">
    <source>
        <dbReference type="SAM" id="MobiDB-lite"/>
    </source>
</evidence>
<feature type="compositionally biased region" description="Low complexity" evidence="1">
    <location>
        <begin position="114"/>
        <end position="125"/>
    </location>
</feature>
<accession>A0ABU2U8B8</accession>
<reference evidence="4" key="1">
    <citation type="submission" date="2023-07" db="EMBL/GenBank/DDBJ databases">
        <title>30 novel species of actinomycetes from the DSMZ collection.</title>
        <authorList>
            <person name="Nouioui I."/>
        </authorList>
    </citation>
    <scope>NUCLEOTIDE SEQUENCE [LARGE SCALE GENOMIC DNA]</scope>
    <source>
        <strain evidence="4">DSM 41699</strain>
    </source>
</reference>
<comment type="caution">
    <text evidence="3">The sequence shown here is derived from an EMBL/GenBank/DDBJ whole genome shotgun (WGS) entry which is preliminary data.</text>
</comment>
<dbReference type="EMBL" id="JAVREY010000101">
    <property type="protein sequence ID" value="MDT0469276.1"/>
    <property type="molecule type" value="Genomic_DNA"/>
</dbReference>
<evidence type="ECO:0000313" key="4">
    <source>
        <dbReference type="Proteomes" id="UP001183809"/>
    </source>
</evidence>
<protein>
    <submittedName>
        <fullName evidence="3">Tn3 family transposase</fullName>
    </submittedName>
</protein>
<gene>
    <name evidence="3" type="ORF">RM764_41020</name>
</gene>